<dbReference type="Proteomes" id="UP000030428">
    <property type="component" value="Unassembled WGS sequence"/>
</dbReference>
<keyword evidence="1" id="KW-0812">Transmembrane</keyword>
<sequence length="61" mass="6947">MWEELGIAFALLLVIEGIMPFLNPSGWRKTLRTVSEMDDKDLRIIGFLSMAIGVIVLYIIH</sequence>
<evidence type="ECO:0008006" key="4">
    <source>
        <dbReference type="Google" id="ProtNLM"/>
    </source>
</evidence>
<dbReference type="PANTHER" id="PTHR38602">
    <property type="entry name" value="INNER MEMBRANE PROTEIN-RELATED"/>
    <property type="match status" value="1"/>
</dbReference>
<dbReference type="EMBL" id="JSZA02000256">
    <property type="protein sequence ID" value="KHD06892.1"/>
    <property type="molecule type" value="Genomic_DNA"/>
</dbReference>
<proteinExistence type="predicted"/>
<protein>
    <recommendedName>
        <fullName evidence="4">DUF2065 domain-containing protein</fullName>
    </recommendedName>
</protein>
<dbReference type="AlphaFoldDB" id="A0A0A6P969"/>
<accession>A0A0A6P969</accession>
<organism evidence="2 3">
    <name type="scientific">Candidatus Thiomargarita nelsonii</name>
    <dbReference type="NCBI Taxonomy" id="1003181"/>
    <lineage>
        <taxon>Bacteria</taxon>
        <taxon>Pseudomonadati</taxon>
        <taxon>Pseudomonadota</taxon>
        <taxon>Gammaproteobacteria</taxon>
        <taxon>Thiotrichales</taxon>
        <taxon>Thiotrichaceae</taxon>
        <taxon>Thiomargarita</taxon>
    </lineage>
</organism>
<keyword evidence="3" id="KW-1185">Reference proteome</keyword>
<keyword evidence="1" id="KW-1133">Transmembrane helix</keyword>
<dbReference type="Pfam" id="PF09838">
    <property type="entry name" value="DUF2065"/>
    <property type="match status" value="1"/>
</dbReference>
<name>A0A0A6P969_9GAMM</name>
<evidence type="ECO:0000313" key="3">
    <source>
        <dbReference type="Proteomes" id="UP000030428"/>
    </source>
</evidence>
<reference evidence="2 3" key="1">
    <citation type="journal article" date="2016" name="Front. Microbiol.">
        <title>Single-Cell (Meta-)Genomics of a Dimorphic Candidatus Thiomargarita nelsonii Reveals Genomic Plasticity.</title>
        <authorList>
            <person name="Flood B.E."/>
            <person name="Fliss P."/>
            <person name="Jones D.S."/>
            <person name="Dick G.J."/>
            <person name="Jain S."/>
            <person name="Kaster A.K."/>
            <person name="Winkel M."/>
            <person name="Mussmann M."/>
            <person name="Bailey J."/>
        </authorList>
    </citation>
    <scope>NUCLEOTIDE SEQUENCE [LARGE SCALE GENOMIC DNA]</scope>
    <source>
        <strain evidence="2">Hydrate Ridge</strain>
    </source>
</reference>
<comment type="caution">
    <text evidence="2">The sequence shown here is derived from an EMBL/GenBank/DDBJ whole genome shotgun (WGS) entry which is preliminary data.</text>
</comment>
<evidence type="ECO:0000256" key="1">
    <source>
        <dbReference type="SAM" id="Phobius"/>
    </source>
</evidence>
<dbReference type="PANTHER" id="PTHR38602:SF1">
    <property type="entry name" value="INNER MEMBRANE PROTEIN"/>
    <property type="match status" value="1"/>
</dbReference>
<gene>
    <name evidence="2" type="ORF">PN36_31680</name>
</gene>
<feature type="transmembrane region" description="Helical" evidence="1">
    <location>
        <begin position="6"/>
        <end position="22"/>
    </location>
</feature>
<evidence type="ECO:0000313" key="2">
    <source>
        <dbReference type="EMBL" id="KHD06892.1"/>
    </source>
</evidence>
<feature type="transmembrane region" description="Helical" evidence="1">
    <location>
        <begin position="42"/>
        <end position="60"/>
    </location>
</feature>
<keyword evidence="1" id="KW-0472">Membrane</keyword>
<dbReference type="InterPro" id="IPR019201">
    <property type="entry name" value="DUF2065"/>
</dbReference>